<proteinExistence type="predicted"/>
<dbReference type="Proteomes" id="UP000028073">
    <property type="component" value="Unassembled WGS sequence"/>
</dbReference>
<evidence type="ECO:0000313" key="1">
    <source>
        <dbReference type="EMBL" id="KEQ14089.1"/>
    </source>
</evidence>
<dbReference type="RefSeq" id="WP_034841938.1">
    <property type="nucleotide sequence ID" value="NZ_JOKH01000008.1"/>
</dbReference>
<dbReference type="AlphaFoldDB" id="A0A081N6L6"/>
<reference evidence="1 2" key="1">
    <citation type="submission" date="2014-06" db="EMBL/GenBank/DDBJ databases">
        <title>Whole Genome Sequences of Three Symbiotic Endozoicomonas Bacteria.</title>
        <authorList>
            <person name="Neave M.J."/>
            <person name="Apprill A."/>
            <person name="Voolstra C.R."/>
        </authorList>
    </citation>
    <scope>NUCLEOTIDE SEQUENCE [LARGE SCALE GENOMIC DNA]</scope>
    <source>
        <strain evidence="1 2">DSM 25634</strain>
    </source>
</reference>
<comment type="caution">
    <text evidence="1">The sequence shown here is derived from an EMBL/GenBank/DDBJ whole genome shotgun (WGS) entry which is preliminary data.</text>
</comment>
<evidence type="ECO:0000313" key="2">
    <source>
        <dbReference type="Proteomes" id="UP000028073"/>
    </source>
</evidence>
<gene>
    <name evidence="1" type="ORF">GZ78_26055</name>
</gene>
<sequence length="188" mass="22071">MFGKDQIDIRLRNKQGDWFLLTNQRFNCLHKERLTFRPTRRDAWYFLFDLWLDQCERLEKELKDHPLLKNPHHTGYKSTLRLIEDALNWGSLNVFVIHRDPSRNIKQIEALYDSIKIKLGMIIASEKAEATVINHRYQSLDSSGKLQAHAHRFGQGLKQTGHSLLTWLGEIHDVVSKVKQRGRCMKPG</sequence>
<protein>
    <submittedName>
        <fullName evidence="1">Uncharacterized protein</fullName>
    </submittedName>
</protein>
<accession>A0A081N6L6</accession>
<dbReference type="EMBL" id="JOKH01000008">
    <property type="protein sequence ID" value="KEQ14089.1"/>
    <property type="molecule type" value="Genomic_DNA"/>
</dbReference>
<name>A0A081N6L6_9GAMM</name>
<organism evidence="1 2">
    <name type="scientific">Endozoicomonas numazuensis</name>
    <dbReference type="NCBI Taxonomy" id="1137799"/>
    <lineage>
        <taxon>Bacteria</taxon>
        <taxon>Pseudomonadati</taxon>
        <taxon>Pseudomonadota</taxon>
        <taxon>Gammaproteobacteria</taxon>
        <taxon>Oceanospirillales</taxon>
        <taxon>Endozoicomonadaceae</taxon>
        <taxon>Endozoicomonas</taxon>
    </lineage>
</organism>
<keyword evidence="2" id="KW-1185">Reference proteome</keyword>